<organism evidence="1 2">
    <name type="scientific">Acidovorax bellezanensis</name>
    <dbReference type="NCBI Taxonomy" id="2976702"/>
    <lineage>
        <taxon>Bacteria</taxon>
        <taxon>Pseudomonadati</taxon>
        <taxon>Pseudomonadota</taxon>
        <taxon>Betaproteobacteria</taxon>
        <taxon>Burkholderiales</taxon>
        <taxon>Comamonadaceae</taxon>
        <taxon>Acidovorax</taxon>
    </lineage>
</organism>
<evidence type="ECO:0000313" key="1">
    <source>
        <dbReference type="EMBL" id="MCT9813149.1"/>
    </source>
</evidence>
<name>A0ABT2PRP8_9BURK</name>
<comment type="caution">
    <text evidence="1">The sequence shown here is derived from an EMBL/GenBank/DDBJ whole genome shotgun (WGS) entry which is preliminary data.</text>
</comment>
<evidence type="ECO:0000313" key="2">
    <source>
        <dbReference type="Proteomes" id="UP001525968"/>
    </source>
</evidence>
<dbReference type="Pfam" id="PF10722">
    <property type="entry name" value="YbjN"/>
    <property type="match status" value="1"/>
</dbReference>
<sequence>MSINTPEQTVAPQAAELLFSVTPDQVSAAIQASGCAVTPIEQDGVVRLHSASQGIGFQVLWGNALAAGEYVDFTLSCPLRVQGGSLPEAVLSDWHRSKRFARVAQHGDFVVLEMDVLAAGGVSPQHLAVMLQLWNQMMGQFFLHLRNFKPADAPLADAAESAAQAQLSDEPVAA</sequence>
<dbReference type="RefSeq" id="WP_261502403.1">
    <property type="nucleotide sequence ID" value="NZ_JAODYH010000017.1"/>
</dbReference>
<dbReference type="InterPro" id="IPR019660">
    <property type="entry name" value="Put_sensory_transdc_reg_YbjN"/>
</dbReference>
<accession>A0ABT2PRP8</accession>
<dbReference type="EMBL" id="JAODYH010000017">
    <property type="protein sequence ID" value="MCT9813149.1"/>
    <property type="molecule type" value="Genomic_DNA"/>
</dbReference>
<proteinExistence type="predicted"/>
<gene>
    <name evidence="1" type="ORF">N0K08_21175</name>
</gene>
<dbReference type="Proteomes" id="UP001525968">
    <property type="component" value="Unassembled WGS sequence"/>
</dbReference>
<protein>
    <submittedName>
        <fullName evidence="1">YbjN domain-containing protein</fullName>
    </submittedName>
</protein>
<reference evidence="1 2" key="1">
    <citation type="submission" date="2022-09" db="EMBL/GenBank/DDBJ databases">
        <title>Draft genome of isolate Be4.</title>
        <authorList>
            <person name="Sanchez-Castro I."/>
            <person name="Martinez-Rodriguez P."/>
            <person name="Descostes M."/>
            <person name="Merroun M."/>
        </authorList>
    </citation>
    <scope>NUCLEOTIDE SEQUENCE [LARGE SCALE GENOMIC DNA]</scope>
    <source>
        <strain evidence="1 2">Be4</strain>
    </source>
</reference>
<dbReference type="CDD" id="cd17511">
    <property type="entry name" value="YbjN_AmyR-like"/>
    <property type="match status" value="1"/>
</dbReference>
<keyword evidence="2" id="KW-1185">Reference proteome</keyword>